<accession>A0A934I0M6</accession>
<keyword evidence="2" id="KW-1185">Reference proteome</keyword>
<dbReference type="AlphaFoldDB" id="A0A934I0M6"/>
<dbReference type="RefSeq" id="WP_198731985.1">
    <property type="nucleotide sequence ID" value="NZ_JAEINH010000001.1"/>
</dbReference>
<dbReference type="Pfam" id="PF21790">
    <property type="entry name" value="OGG"/>
    <property type="match status" value="1"/>
</dbReference>
<sequence length="221" mass="24604">MLSPPSSLAALLEEESAADRAFCYQRERWREWTGHLDQNALVLDDLPAELDRTDAARLVRDLLPGDVTGAFTVAMMWGHGPSGHGPFRTARILTGSKRPKEELVRVDVRRRLRESADIALKKGAVAARLFLNAREGKVDRFGPAFITVWISLITARGEARSQFAAPVLDPRISRWLAVHAISVRGDHPDDYARYVEMVAGWATSSGLAPVEVEERILRLAR</sequence>
<dbReference type="InterPro" id="IPR048868">
    <property type="entry name" value="OGG-like_put"/>
</dbReference>
<proteinExistence type="predicted"/>
<reference evidence="1" key="1">
    <citation type="submission" date="2020-12" db="EMBL/GenBank/DDBJ databases">
        <title>Sanguibacter suaedae sp. nov., isolated from Suaeda aralocaspica.</title>
        <authorList>
            <person name="Ma Q."/>
        </authorList>
    </citation>
    <scope>NUCLEOTIDE SEQUENCE</scope>
    <source>
        <strain evidence="1">YZGR15</strain>
    </source>
</reference>
<dbReference type="EMBL" id="JAEINH010000001">
    <property type="protein sequence ID" value="MBI9113404.1"/>
    <property type="molecule type" value="Genomic_DNA"/>
</dbReference>
<organism evidence="1 2">
    <name type="scientific">Sanguibacter suaedae</name>
    <dbReference type="NCBI Taxonomy" id="2795737"/>
    <lineage>
        <taxon>Bacteria</taxon>
        <taxon>Bacillati</taxon>
        <taxon>Actinomycetota</taxon>
        <taxon>Actinomycetes</taxon>
        <taxon>Micrococcales</taxon>
        <taxon>Sanguibacteraceae</taxon>
        <taxon>Sanguibacter</taxon>
    </lineage>
</organism>
<name>A0A934I0M6_9MICO</name>
<evidence type="ECO:0000313" key="2">
    <source>
        <dbReference type="Proteomes" id="UP000602087"/>
    </source>
</evidence>
<protein>
    <submittedName>
        <fullName evidence="1">Uncharacterized protein</fullName>
    </submittedName>
</protein>
<comment type="caution">
    <text evidence="1">The sequence shown here is derived from an EMBL/GenBank/DDBJ whole genome shotgun (WGS) entry which is preliminary data.</text>
</comment>
<gene>
    <name evidence="1" type="ORF">JAV76_00065</name>
</gene>
<evidence type="ECO:0000313" key="1">
    <source>
        <dbReference type="EMBL" id="MBI9113404.1"/>
    </source>
</evidence>
<dbReference type="Proteomes" id="UP000602087">
    <property type="component" value="Unassembled WGS sequence"/>
</dbReference>